<keyword evidence="1 3" id="KW-0663">Pyridoxal phosphate</keyword>
<evidence type="ECO:0000313" key="5">
    <source>
        <dbReference type="Proteomes" id="UP000050668"/>
    </source>
</evidence>
<dbReference type="InterPro" id="IPR015422">
    <property type="entry name" value="PyrdxlP-dep_Trfase_small"/>
</dbReference>
<dbReference type="Gene3D" id="3.40.640.10">
    <property type="entry name" value="Type I PLP-dependent aspartate aminotransferase-like (Major domain)"/>
    <property type="match status" value="1"/>
</dbReference>
<protein>
    <submittedName>
        <fullName evidence="4">Erythromycin biosynthesis sensory transduction protein eryC1</fullName>
    </submittedName>
</protein>
<dbReference type="SUPFAM" id="SSF53383">
    <property type="entry name" value="PLP-dependent transferases"/>
    <property type="match status" value="1"/>
</dbReference>
<sequence length="369" mass="41288">MSNIPIFDLKGEIELLKSDFLTSISNVLDSGKFILGDEVQRFEQQVAEYLGVKYAVGVNSGTDALIIALRAIGVKKGDEVITTPFTFFATVEAIELIGATPILVDIDINDFNIDVVEIEKSITAKTTAILPVHIFGHPANMDEIIAIANKYNLKIVEDVAQAFGAKIAERKVGTFGNVGCFSFFPTKNLGAYGDGGLIVTNEFEVAEVAKKLRVHGGKDKYSNELFGYNSRLDEIQAAILNIKLKYLDEWNSKRKNVADLYCKKLKDISSIKLPIEKANCNHVYHQFTIRVLEENRDDLYQYLLDNGVQSMIYYSKPIHKLPVYNELYSNLSFPVSELASKQVLSLPIWPHITESQIEIVCGLIKKYFS</sequence>
<dbReference type="InterPro" id="IPR015421">
    <property type="entry name" value="PyrdxlP-dep_Trfase_major"/>
</dbReference>
<dbReference type="CDD" id="cd00616">
    <property type="entry name" value="AHBA_syn"/>
    <property type="match status" value="1"/>
</dbReference>
<evidence type="ECO:0000313" key="4">
    <source>
        <dbReference type="EMBL" id="KOS66682.1"/>
    </source>
</evidence>
<proteinExistence type="inferred from homology"/>
<evidence type="ECO:0000256" key="1">
    <source>
        <dbReference type="ARBA" id="ARBA00022898"/>
    </source>
</evidence>
<evidence type="ECO:0000256" key="3">
    <source>
        <dbReference type="RuleBase" id="RU004508"/>
    </source>
</evidence>
<dbReference type="PANTHER" id="PTHR30244">
    <property type="entry name" value="TRANSAMINASE"/>
    <property type="match status" value="1"/>
</dbReference>
<comment type="similarity">
    <text evidence="2 3">Belongs to the DegT/DnrJ/EryC1 family.</text>
</comment>
<dbReference type="PANTHER" id="PTHR30244:SF36">
    <property type="entry name" value="3-OXO-GLUCOSE-6-PHOSPHATE:GLUTAMATE AMINOTRANSFERASE"/>
    <property type="match status" value="1"/>
</dbReference>
<organism evidence="4 5">
    <name type="scientific">Lysinibacillus contaminans</name>
    <dbReference type="NCBI Taxonomy" id="1293441"/>
    <lineage>
        <taxon>Bacteria</taxon>
        <taxon>Bacillati</taxon>
        <taxon>Bacillota</taxon>
        <taxon>Bacilli</taxon>
        <taxon>Bacillales</taxon>
        <taxon>Bacillaceae</taxon>
        <taxon>Lysinibacillus</taxon>
    </lineage>
</organism>
<comment type="caution">
    <text evidence="4">The sequence shown here is derived from an EMBL/GenBank/DDBJ whole genome shotgun (WGS) entry which is preliminary data.</text>
</comment>
<dbReference type="Proteomes" id="UP000050668">
    <property type="component" value="Unassembled WGS sequence"/>
</dbReference>
<dbReference type="EMBL" id="LGRV01000007">
    <property type="protein sequence ID" value="KOS66682.1"/>
    <property type="molecule type" value="Genomic_DNA"/>
</dbReference>
<accession>A0ABR5JXK4</accession>
<dbReference type="PIRSF" id="PIRSF000390">
    <property type="entry name" value="PLP_StrS"/>
    <property type="match status" value="1"/>
</dbReference>
<dbReference type="InterPro" id="IPR000653">
    <property type="entry name" value="DegT/StrS_aminotransferase"/>
</dbReference>
<gene>
    <name evidence="4" type="ORF">AEA09_18285</name>
</gene>
<dbReference type="Pfam" id="PF01041">
    <property type="entry name" value="DegT_DnrJ_EryC1"/>
    <property type="match status" value="1"/>
</dbReference>
<name>A0ABR5JXK4_9BACI</name>
<reference evidence="5" key="1">
    <citation type="submission" date="2015-07" db="EMBL/GenBank/DDBJ databases">
        <title>Fjat-14205 dsm 2895.</title>
        <authorList>
            <person name="Liu B."/>
            <person name="Wang J."/>
            <person name="Zhu Y."/>
            <person name="Liu G."/>
            <person name="Chen Q."/>
            <person name="Chen Z."/>
            <person name="Lan J."/>
            <person name="Che J."/>
            <person name="Ge C."/>
            <person name="Shi H."/>
            <person name="Pan Z."/>
            <person name="Liu X."/>
        </authorList>
    </citation>
    <scope>NUCLEOTIDE SEQUENCE [LARGE SCALE GENOMIC DNA]</scope>
    <source>
        <strain evidence="5">DSM 25560</strain>
    </source>
</reference>
<evidence type="ECO:0000256" key="2">
    <source>
        <dbReference type="ARBA" id="ARBA00037999"/>
    </source>
</evidence>
<dbReference type="Gene3D" id="3.90.1150.10">
    <property type="entry name" value="Aspartate Aminotransferase, domain 1"/>
    <property type="match status" value="1"/>
</dbReference>
<keyword evidence="5" id="KW-1185">Reference proteome</keyword>
<dbReference type="RefSeq" id="WP_053585381.1">
    <property type="nucleotide sequence ID" value="NZ_LGRV01000007.1"/>
</dbReference>
<dbReference type="InterPro" id="IPR015424">
    <property type="entry name" value="PyrdxlP-dep_Trfase"/>
</dbReference>